<evidence type="ECO:0000256" key="3">
    <source>
        <dbReference type="ARBA" id="ARBA00023125"/>
    </source>
</evidence>
<dbReference type="InterPro" id="IPR005119">
    <property type="entry name" value="LysR_subst-bd"/>
</dbReference>
<dbReference type="EMBL" id="CP013926">
    <property type="protein sequence ID" value="AMJ73947.1"/>
    <property type="molecule type" value="Genomic_DNA"/>
</dbReference>
<dbReference type="KEGG" id="asq:AVL57_08110"/>
<name>A0AAW7Z983_9ALTE</name>
<reference evidence="6 8" key="1">
    <citation type="submission" date="2015-12" db="EMBL/GenBank/DDBJ databases">
        <title>Intraspecies pangenome expansion in the marine bacterium Alteromonas.</title>
        <authorList>
            <person name="Lopez-Perez M."/>
            <person name="Rodriguez-Valera F."/>
        </authorList>
    </citation>
    <scope>NUCLEOTIDE SEQUENCE [LARGE SCALE GENOMIC DNA]</scope>
    <source>
        <strain evidence="6 8">LMG 21861</strain>
    </source>
</reference>
<dbReference type="Pfam" id="PF03466">
    <property type="entry name" value="LysR_substrate"/>
    <property type="match status" value="1"/>
</dbReference>
<dbReference type="PRINTS" id="PR00039">
    <property type="entry name" value="HTHLYSR"/>
</dbReference>
<dbReference type="InterPro" id="IPR036388">
    <property type="entry name" value="WH-like_DNA-bd_sf"/>
</dbReference>
<dbReference type="InterPro" id="IPR036390">
    <property type="entry name" value="WH_DNA-bd_sf"/>
</dbReference>
<evidence type="ECO:0000256" key="1">
    <source>
        <dbReference type="ARBA" id="ARBA00009437"/>
    </source>
</evidence>
<dbReference type="Gene3D" id="1.10.10.10">
    <property type="entry name" value="Winged helix-like DNA-binding domain superfamily/Winged helix DNA-binding domain"/>
    <property type="match status" value="1"/>
</dbReference>
<dbReference type="GO" id="GO:0003677">
    <property type="term" value="F:DNA binding"/>
    <property type="evidence" value="ECO:0007669"/>
    <property type="project" value="UniProtKB-KW"/>
</dbReference>
<evidence type="ECO:0000256" key="4">
    <source>
        <dbReference type="ARBA" id="ARBA00023163"/>
    </source>
</evidence>
<gene>
    <name evidence="6" type="ORF">AVL57_08110</name>
    <name evidence="7" type="ORF">Q4527_18110</name>
</gene>
<dbReference type="GO" id="GO:0003700">
    <property type="term" value="F:DNA-binding transcription factor activity"/>
    <property type="evidence" value="ECO:0007669"/>
    <property type="project" value="InterPro"/>
</dbReference>
<dbReference type="Proteomes" id="UP001170717">
    <property type="component" value="Unassembled WGS sequence"/>
</dbReference>
<evidence type="ECO:0000313" key="8">
    <source>
        <dbReference type="Proteomes" id="UP000056750"/>
    </source>
</evidence>
<dbReference type="RefSeq" id="WP_057792407.1">
    <property type="nucleotide sequence ID" value="NZ_CP013926.1"/>
</dbReference>
<reference evidence="7" key="2">
    <citation type="submission" date="2023-07" db="EMBL/GenBank/DDBJ databases">
        <title>Genome content predicts the carbon catabolic preferences of heterotrophic bacteria.</title>
        <authorList>
            <person name="Gralka M."/>
        </authorList>
    </citation>
    <scope>NUCLEOTIDE SEQUENCE</scope>
    <source>
        <strain evidence="7">F2M12</strain>
    </source>
</reference>
<evidence type="ECO:0000313" key="7">
    <source>
        <dbReference type="EMBL" id="MDO6579317.1"/>
    </source>
</evidence>
<sequence>MNLKHMYTFVEVAQCKSFSLAATRLHTVQSAVSRHINALESSLNVKLFERTTRYVELTAPGKVFLRHVEDILTHYQQAQYETQRVANGKQGLLRIGYLSSACAHFMPDLLKRFSLSEPLIDVQIFEMTAAQQLEAFSEGRIDIGFSRPIDGGYSGLINHQHLTDDPIVLVVSEAHPLSKNSSVNLADLAPYSLTLFAREQASSLFDAIISAFHRVKVQPKVSSEPGSMQALLTHIASTQHVALVPCCIKNLQTQGCTFISLTMPLSVPLEMHWQANGVPVTETWLSWCTSQTLAF</sequence>
<dbReference type="PANTHER" id="PTHR30346:SF0">
    <property type="entry name" value="HCA OPERON TRANSCRIPTIONAL ACTIVATOR HCAR"/>
    <property type="match status" value="1"/>
</dbReference>
<protein>
    <submittedName>
        <fullName evidence="7">LysR family transcriptional regulator</fullName>
    </submittedName>
</protein>
<dbReference type="Pfam" id="PF00126">
    <property type="entry name" value="HTH_1"/>
    <property type="match status" value="1"/>
</dbReference>
<feature type="domain" description="HTH lysR-type" evidence="5">
    <location>
        <begin position="1"/>
        <end position="58"/>
    </location>
</feature>
<keyword evidence="4" id="KW-0804">Transcription</keyword>
<evidence type="ECO:0000259" key="5">
    <source>
        <dbReference type="PROSITE" id="PS50931"/>
    </source>
</evidence>
<dbReference type="InterPro" id="IPR000847">
    <property type="entry name" value="LysR_HTH_N"/>
</dbReference>
<dbReference type="Proteomes" id="UP000056750">
    <property type="component" value="Chromosome"/>
</dbReference>
<dbReference type="FunFam" id="1.10.10.10:FF:000001">
    <property type="entry name" value="LysR family transcriptional regulator"/>
    <property type="match status" value="1"/>
</dbReference>
<dbReference type="GO" id="GO:0032993">
    <property type="term" value="C:protein-DNA complex"/>
    <property type="evidence" value="ECO:0007669"/>
    <property type="project" value="TreeGrafter"/>
</dbReference>
<dbReference type="Gene3D" id="3.40.190.10">
    <property type="entry name" value="Periplasmic binding protein-like II"/>
    <property type="match status" value="2"/>
</dbReference>
<dbReference type="AlphaFoldDB" id="A0AAW7Z983"/>
<dbReference type="PROSITE" id="PS50931">
    <property type="entry name" value="HTH_LYSR"/>
    <property type="match status" value="1"/>
</dbReference>
<organism evidence="7 9">
    <name type="scientific">Alteromonas stellipolaris</name>
    <dbReference type="NCBI Taxonomy" id="233316"/>
    <lineage>
        <taxon>Bacteria</taxon>
        <taxon>Pseudomonadati</taxon>
        <taxon>Pseudomonadota</taxon>
        <taxon>Gammaproteobacteria</taxon>
        <taxon>Alteromonadales</taxon>
        <taxon>Alteromonadaceae</taxon>
        <taxon>Alteromonas/Salinimonas group</taxon>
        <taxon>Alteromonas</taxon>
    </lineage>
</organism>
<keyword evidence="2" id="KW-0805">Transcription regulation</keyword>
<dbReference type="CDD" id="cd08414">
    <property type="entry name" value="PBP2_LTTR_aromatics_like"/>
    <property type="match status" value="1"/>
</dbReference>
<accession>A0AAW7Z983</accession>
<dbReference type="PANTHER" id="PTHR30346">
    <property type="entry name" value="TRANSCRIPTIONAL DUAL REGULATOR HCAR-RELATED"/>
    <property type="match status" value="1"/>
</dbReference>
<evidence type="ECO:0000313" key="6">
    <source>
        <dbReference type="EMBL" id="AMJ73947.1"/>
    </source>
</evidence>
<dbReference type="SUPFAM" id="SSF46785">
    <property type="entry name" value="Winged helix' DNA-binding domain"/>
    <property type="match status" value="1"/>
</dbReference>
<keyword evidence="3" id="KW-0238">DNA-binding</keyword>
<comment type="similarity">
    <text evidence="1">Belongs to the LysR transcriptional regulatory family.</text>
</comment>
<keyword evidence="8" id="KW-1185">Reference proteome</keyword>
<evidence type="ECO:0000313" key="9">
    <source>
        <dbReference type="Proteomes" id="UP001170717"/>
    </source>
</evidence>
<dbReference type="SUPFAM" id="SSF53850">
    <property type="entry name" value="Periplasmic binding protein-like II"/>
    <property type="match status" value="1"/>
</dbReference>
<dbReference type="EMBL" id="JAUOQI010000018">
    <property type="protein sequence ID" value="MDO6579317.1"/>
    <property type="molecule type" value="Genomic_DNA"/>
</dbReference>
<dbReference type="GeneID" id="83257649"/>
<proteinExistence type="inferred from homology"/>
<evidence type="ECO:0000256" key="2">
    <source>
        <dbReference type="ARBA" id="ARBA00023015"/>
    </source>
</evidence>